<sequence>MSNILITGGAGFIGSTLANHLSENNKVVVIDDLSMGNKENLDSTKNIVFVEGDVADEKVMEELLNNHQFDYIFHLAAIASVADSVERPLETHRVNFDSVLMLLELIRKYQPNLKRIVFSSSAAVYGDEPTLPKKEESVIRPLTPYAIDKFAAEQYVLDYCHLYDVPGTAVRFFNVYGPNQNPNSPYSGVISILVDRYKKQLAGEKASFTLFGDGSQSRDFVYVEDVVQALLLVSKEEKALGQQFNVGTGNSTTLLELIQTINQILEVELLLDYQEERAGDIHDSLADITKLSIIGYQPKHSILDGMRKYLATEINMTKS</sequence>
<feature type="domain" description="NAD-dependent epimerase/dehydratase" evidence="2">
    <location>
        <begin position="4"/>
        <end position="247"/>
    </location>
</feature>
<dbReference type="PANTHER" id="PTHR43000">
    <property type="entry name" value="DTDP-D-GLUCOSE 4,6-DEHYDRATASE-RELATED"/>
    <property type="match status" value="1"/>
</dbReference>
<evidence type="ECO:0000313" key="4">
    <source>
        <dbReference type="Proteomes" id="UP000189299"/>
    </source>
</evidence>
<dbReference type="EMBL" id="MSTR01000004">
    <property type="protein sequence ID" value="ONN43809.1"/>
    <property type="molecule type" value="Genomic_DNA"/>
</dbReference>
<dbReference type="Proteomes" id="UP000189299">
    <property type="component" value="Unassembled WGS sequence"/>
</dbReference>
<dbReference type="SUPFAM" id="SSF51735">
    <property type="entry name" value="NAD(P)-binding Rossmann-fold domains"/>
    <property type="match status" value="1"/>
</dbReference>
<dbReference type="InterPro" id="IPR036291">
    <property type="entry name" value="NAD(P)-bd_dom_sf"/>
</dbReference>
<evidence type="ECO:0000259" key="2">
    <source>
        <dbReference type="Pfam" id="PF01370"/>
    </source>
</evidence>
<dbReference type="AlphaFoldDB" id="A0A1V2UKA4"/>
<dbReference type="OrthoDB" id="9811743at2"/>
<comment type="caution">
    <text evidence="3">The sequence shown here is derived from an EMBL/GenBank/DDBJ whole genome shotgun (WGS) entry which is preliminary data.</text>
</comment>
<dbReference type="InterPro" id="IPR001509">
    <property type="entry name" value="Epimerase_deHydtase"/>
</dbReference>
<name>A0A1V2UKA4_ENTMU</name>
<evidence type="ECO:0000256" key="1">
    <source>
        <dbReference type="ARBA" id="ARBA00007637"/>
    </source>
</evidence>
<reference evidence="3 4" key="1">
    <citation type="submission" date="2016-12" db="EMBL/GenBank/DDBJ databases">
        <authorList>
            <person name="Song W.-J."/>
            <person name="Kurnit D.M."/>
        </authorList>
    </citation>
    <scope>NUCLEOTIDE SEQUENCE [LARGE SCALE GENOMIC DNA]</scope>
    <source>
        <strain evidence="3 4">CGB1038-1_S1</strain>
    </source>
</reference>
<accession>A0A1V2UKA4</accession>
<evidence type="ECO:0000313" key="3">
    <source>
        <dbReference type="EMBL" id="ONN43809.1"/>
    </source>
</evidence>
<proteinExistence type="inferred from homology"/>
<dbReference type="RefSeq" id="WP_077151416.1">
    <property type="nucleotide sequence ID" value="NZ_CABMMO010000004.1"/>
</dbReference>
<comment type="similarity">
    <text evidence="1">Belongs to the NAD(P)-dependent epimerase/dehydratase family.</text>
</comment>
<dbReference type="Gene3D" id="3.40.50.720">
    <property type="entry name" value="NAD(P)-binding Rossmann-like Domain"/>
    <property type="match status" value="1"/>
</dbReference>
<protein>
    <submittedName>
        <fullName evidence="3">Epimerase</fullName>
    </submittedName>
</protein>
<organism evidence="3 4">
    <name type="scientific">Enterococcus mundtii</name>
    <dbReference type="NCBI Taxonomy" id="53346"/>
    <lineage>
        <taxon>Bacteria</taxon>
        <taxon>Bacillati</taxon>
        <taxon>Bacillota</taxon>
        <taxon>Bacilli</taxon>
        <taxon>Lactobacillales</taxon>
        <taxon>Enterococcaceae</taxon>
        <taxon>Enterococcus</taxon>
    </lineage>
</organism>
<dbReference type="Pfam" id="PF01370">
    <property type="entry name" value="Epimerase"/>
    <property type="match status" value="1"/>
</dbReference>
<gene>
    <name evidence="3" type="ORF">BTN92_05755</name>
</gene>
<dbReference type="STRING" id="53346.A5802_000427"/>